<dbReference type="EMBL" id="LRPC01000006">
    <property type="protein sequence ID" value="KYG76406.1"/>
    <property type="molecule type" value="Genomic_DNA"/>
</dbReference>
<dbReference type="RefSeq" id="WP_068218874.1">
    <property type="nucleotide sequence ID" value="NZ_CP139724.1"/>
</dbReference>
<dbReference type="AlphaFoldDB" id="A0A150XCJ2"/>
<dbReference type="STRING" id="333140.AWW68_19360"/>
<proteinExistence type="predicted"/>
<keyword evidence="2" id="KW-1185">Reference proteome</keyword>
<sequence>MLEKRLTLEGYQDLYINGQPLLTTEAKHTVRYRIELLEKMVEGRSETVLRQASQIKSQLFSDFQIGR</sequence>
<protein>
    <submittedName>
        <fullName evidence="1">Uncharacterized protein</fullName>
    </submittedName>
</protein>
<evidence type="ECO:0000313" key="1">
    <source>
        <dbReference type="EMBL" id="KYG76406.1"/>
    </source>
</evidence>
<dbReference type="Proteomes" id="UP000075606">
    <property type="component" value="Unassembled WGS sequence"/>
</dbReference>
<name>A0A150XCJ2_9BACT</name>
<organism evidence="1 2">
    <name type="scientific">Roseivirga spongicola</name>
    <dbReference type="NCBI Taxonomy" id="333140"/>
    <lineage>
        <taxon>Bacteria</taxon>
        <taxon>Pseudomonadati</taxon>
        <taxon>Bacteroidota</taxon>
        <taxon>Cytophagia</taxon>
        <taxon>Cytophagales</taxon>
        <taxon>Roseivirgaceae</taxon>
        <taxon>Roseivirga</taxon>
    </lineage>
</organism>
<gene>
    <name evidence="1" type="ORF">AWW68_19360</name>
</gene>
<evidence type="ECO:0000313" key="2">
    <source>
        <dbReference type="Proteomes" id="UP000075606"/>
    </source>
</evidence>
<accession>A0A150XCJ2</accession>
<reference evidence="1 2" key="1">
    <citation type="submission" date="2016-01" db="EMBL/GenBank/DDBJ databases">
        <title>Genome sequencing of Roseivirga spongicola UST030701-084.</title>
        <authorList>
            <person name="Selvaratnam C."/>
            <person name="Thevarajoo S."/>
            <person name="Goh K.M."/>
            <person name="Ee R."/>
            <person name="Chan K.-G."/>
            <person name="Chong C.S."/>
        </authorList>
    </citation>
    <scope>NUCLEOTIDE SEQUENCE [LARGE SCALE GENOMIC DNA]</scope>
    <source>
        <strain evidence="1 2">UST030701-084</strain>
    </source>
</reference>
<comment type="caution">
    <text evidence="1">The sequence shown here is derived from an EMBL/GenBank/DDBJ whole genome shotgun (WGS) entry which is preliminary data.</text>
</comment>